<dbReference type="OMA" id="NNTHEPL"/>
<keyword evidence="11" id="KW-0325">Glycoprotein</keyword>
<keyword evidence="12" id="KW-0294">Fucose metabolism</keyword>
<evidence type="ECO:0000256" key="7">
    <source>
        <dbReference type="ARBA" id="ARBA00022679"/>
    </source>
</evidence>
<dbReference type="GO" id="GO:0046922">
    <property type="term" value="F:peptide-O-fucosyltransferase activity"/>
    <property type="evidence" value="ECO:0007669"/>
    <property type="project" value="UniProtKB-EC"/>
</dbReference>
<keyword evidence="8" id="KW-0256">Endoplasmic reticulum</keyword>
<dbReference type="Gene3D" id="3.40.50.11340">
    <property type="match status" value="1"/>
</dbReference>
<dbReference type="EC" id="2.4.1.221" evidence="4"/>
<accession>A0A336MRK8</accession>
<dbReference type="EMBL" id="UFQS01002304">
    <property type="protein sequence ID" value="SSX13753.1"/>
    <property type="molecule type" value="Genomic_DNA"/>
</dbReference>
<sequence>MITKQQQKVPVNSSKCEHKIKFKLKMKSIAIVTFLLCLLFAFSSTIEVDKNGYILYCPCMGRFGNQADHFLGALGFAHGLNRTLVLPAWNEYRKGEARSAQIPFDTYFKVEPLLEFHRVITMETFMKELAPDIWPEQERISFCYTERTGLDGKTGKGCNAKDGNPFGPFWDNYGVNFARSQFFGPLTYDVHYQNMGEKWAEAFPPENFRVIAFTGAPASFPVQDENRHLHKFLKWSEQIEEKAKHFIKNSLPKGAFIGIHLRNGMDWVKACDHVTETKNLFSSPQCLGYRNEKGQLYMELCMPSKETIIRQIKRQIKTFKELNKNNEIKSVFVASDNNHLLEDLNKNLKRMGVVAMKLDENNPHVDLAILGMSNHFIGNCISSFSAFVKRERDSKGFPSTFWAFPKEKKEPVTKVDHEEL</sequence>
<reference evidence="17" key="1">
    <citation type="submission" date="2018-04" db="EMBL/GenBank/DDBJ databases">
        <authorList>
            <person name="Go L.Y."/>
            <person name="Mitchell J.A."/>
        </authorList>
    </citation>
    <scope>NUCLEOTIDE SEQUENCE</scope>
    <source>
        <tissue evidence="17">Whole organism</tissue>
    </source>
</reference>
<keyword evidence="10" id="KW-1015">Disulfide bond</keyword>
<gene>
    <name evidence="18" type="primary">CSON006067</name>
</gene>
<dbReference type="AlphaFoldDB" id="A0A336MRK8"/>
<evidence type="ECO:0000256" key="1">
    <source>
        <dbReference type="ARBA" id="ARBA00004240"/>
    </source>
</evidence>
<dbReference type="GO" id="GO:0005783">
    <property type="term" value="C:endoplasmic reticulum"/>
    <property type="evidence" value="ECO:0007669"/>
    <property type="project" value="UniProtKB-SubCell"/>
</dbReference>
<evidence type="ECO:0000256" key="3">
    <source>
        <dbReference type="ARBA" id="ARBA00010626"/>
    </source>
</evidence>
<dbReference type="PANTHER" id="PTHR21420">
    <property type="entry name" value="GDP-FUCOSE PROTEIN O-FUCOSYLTRANSFERASE 1"/>
    <property type="match status" value="1"/>
</dbReference>
<evidence type="ECO:0000256" key="8">
    <source>
        <dbReference type="ARBA" id="ARBA00022824"/>
    </source>
</evidence>
<dbReference type="Gene3D" id="3.40.50.11350">
    <property type="match status" value="1"/>
</dbReference>
<dbReference type="UniPathway" id="UPA00378"/>
<reference evidence="18" key="2">
    <citation type="submission" date="2018-07" db="EMBL/GenBank/DDBJ databases">
        <authorList>
            <person name="Quirk P.G."/>
            <person name="Krulwich T.A."/>
        </authorList>
    </citation>
    <scope>NUCLEOTIDE SEQUENCE</scope>
</reference>
<evidence type="ECO:0000256" key="10">
    <source>
        <dbReference type="ARBA" id="ARBA00023157"/>
    </source>
</evidence>
<evidence type="ECO:0000256" key="6">
    <source>
        <dbReference type="ARBA" id="ARBA00022676"/>
    </source>
</evidence>
<evidence type="ECO:0000256" key="15">
    <source>
        <dbReference type="ARBA" id="ARBA00047273"/>
    </source>
</evidence>
<evidence type="ECO:0000256" key="9">
    <source>
        <dbReference type="ARBA" id="ARBA00022976"/>
    </source>
</evidence>
<name>A0A336MRK8_CULSO</name>
<dbReference type="InterPro" id="IPR039922">
    <property type="entry name" value="POFUT1"/>
</dbReference>
<dbReference type="Pfam" id="PF10250">
    <property type="entry name" value="O-FucT"/>
    <property type="match status" value="1"/>
</dbReference>
<keyword evidence="6" id="KW-0328">Glycosyltransferase</keyword>
<dbReference type="InterPro" id="IPR019378">
    <property type="entry name" value="GDP-Fuc_O-FucTrfase"/>
</dbReference>
<dbReference type="GO" id="GO:0007219">
    <property type="term" value="P:Notch signaling pathway"/>
    <property type="evidence" value="ECO:0007669"/>
    <property type="project" value="UniProtKB-KW"/>
</dbReference>
<evidence type="ECO:0000313" key="17">
    <source>
        <dbReference type="EMBL" id="SSX13753.1"/>
    </source>
</evidence>
<dbReference type="GO" id="GO:0006004">
    <property type="term" value="P:fucose metabolic process"/>
    <property type="evidence" value="ECO:0007669"/>
    <property type="project" value="UniProtKB-KW"/>
</dbReference>
<evidence type="ECO:0000256" key="2">
    <source>
        <dbReference type="ARBA" id="ARBA00004922"/>
    </source>
</evidence>
<comment type="catalytic activity">
    <reaction evidence="15">
        <text>L-threonyl-[protein] + GDP-beta-L-fucose = 3-O-(alpha-L-fucosyl)-L-threonyl-[protein] + GDP + H(+)</text>
        <dbReference type="Rhea" id="RHEA:70491"/>
        <dbReference type="Rhea" id="RHEA-COMP:11060"/>
        <dbReference type="Rhea" id="RHEA-COMP:17915"/>
        <dbReference type="ChEBI" id="CHEBI:15378"/>
        <dbReference type="ChEBI" id="CHEBI:30013"/>
        <dbReference type="ChEBI" id="CHEBI:57273"/>
        <dbReference type="ChEBI" id="CHEBI:58189"/>
        <dbReference type="ChEBI" id="CHEBI:189631"/>
        <dbReference type="EC" id="2.4.1.221"/>
    </reaction>
    <physiologicalReaction direction="left-to-right" evidence="15">
        <dbReference type="Rhea" id="RHEA:70492"/>
    </physiologicalReaction>
</comment>
<evidence type="ECO:0000256" key="14">
    <source>
        <dbReference type="ARBA" id="ARBA00033080"/>
    </source>
</evidence>
<dbReference type="VEuPathDB" id="VectorBase:CSON006067"/>
<evidence type="ECO:0000256" key="13">
    <source>
        <dbReference type="ARBA" id="ARBA00023277"/>
    </source>
</evidence>
<keyword evidence="9" id="KW-0914">Notch signaling pathway</keyword>
<evidence type="ECO:0000256" key="5">
    <source>
        <dbReference type="ARBA" id="ARBA00021745"/>
    </source>
</evidence>
<dbReference type="EMBL" id="UFQT01002304">
    <property type="protein sequence ID" value="SSX33174.1"/>
    <property type="molecule type" value="Genomic_DNA"/>
</dbReference>
<evidence type="ECO:0000256" key="12">
    <source>
        <dbReference type="ARBA" id="ARBA00023253"/>
    </source>
</evidence>
<evidence type="ECO:0000256" key="11">
    <source>
        <dbReference type="ARBA" id="ARBA00023180"/>
    </source>
</evidence>
<organism evidence="18">
    <name type="scientific">Culicoides sonorensis</name>
    <name type="common">Biting midge</name>
    <dbReference type="NCBI Taxonomy" id="179676"/>
    <lineage>
        <taxon>Eukaryota</taxon>
        <taxon>Metazoa</taxon>
        <taxon>Ecdysozoa</taxon>
        <taxon>Arthropoda</taxon>
        <taxon>Hexapoda</taxon>
        <taxon>Insecta</taxon>
        <taxon>Pterygota</taxon>
        <taxon>Neoptera</taxon>
        <taxon>Endopterygota</taxon>
        <taxon>Diptera</taxon>
        <taxon>Nematocera</taxon>
        <taxon>Chironomoidea</taxon>
        <taxon>Ceratopogonidae</taxon>
        <taxon>Ceratopogoninae</taxon>
        <taxon>Culicoides</taxon>
        <taxon>Monoculicoides</taxon>
    </lineage>
</organism>
<comment type="pathway">
    <text evidence="2">Protein modification; protein glycosylation.</text>
</comment>
<comment type="similarity">
    <text evidence="3">Belongs to the glycosyltransferase 65 family.</text>
</comment>
<protein>
    <recommendedName>
        <fullName evidence="5">GDP-fucose protein O-fucosyltransferase 1</fullName>
        <ecNumber evidence="4">2.4.1.221</ecNumber>
    </recommendedName>
    <alternativeName>
        <fullName evidence="14">Peptide-O-fucosyltransferase 1</fullName>
    </alternativeName>
</protein>
<evidence type="ECO:0000313" key="18">
    <source>
        <dbReference type="EMBL" id="SSX33174.1"/>
    </source>
</evidence>
<dbReference type="PANTHER" id="PTHR21420:SF10">
    <property type="entry name" value="GDP-FUCOSE PROTEIN O-FUCOSYLTRANSFERASE 1"/>
    <property type="match status" value="1"/>
</dbReference>
<proteinExistence type="inferred from homology"/>
<dbReference type="CDD" id="cd11302">
    <property type="entry name" value="O-FucT-1"/>
    <property type="match status" value="1"/>
</dbReference>
<comment type="catalytic activity">
    <reaction evidence="16">
        <text>L-seryl-[protein] + GDP-beta-L-fucose = 3-O-(alpha-L-fucosyl)-L-seryl-[protein] + GDP + H(+)</text>
        <dbReference type="Rhea" id="RHEA:63644"/>
        <dbReference type="Rhea" id="RHEA-COMP:9863"/>
        <dbReference type="Rhea" id="RHEA-COMP:17914"/>
        <dbReference type="ChEBI" id="CHEBI:15378"/>
        <dbReference type="ChEBI" id="CHEBI:29999"/>
        <dbReference type="ChEBI" id="CHEBI:57273"/>
        <dbReference type="ChEBI" id="CHEBI:58189"/>
        <dbReference type="ChEBI" id="CHEBI:189632"/>
        <dbReference type="EC" id="2.4.1.221"/>
    </reaction>
    <physiologicalReaction direction="left-to-right" evidence="16">
        <dbReference type="Rhea" id="RHEA:63645"/>
    </physiologicalReaction>
</comment>
<evidence type="ECO:0000256" key="4">
    <source>
        <dbReference type="ARBA" id="ARBA00012196"/>
    </source>
</evidence>
<comment type="subcellular location">
    <subcellularLocation>
        <location evidence="1">Endoplasmic reticulum</location>
    </subcellularLocation>
</comment>
<keyword evidence="7" id="KW-0808">Transferase</keyword>
<keyword evidence="13" id="KW-0119">Carbohydrate metabolism</keyword>
<evidence type="ECO:0000256" key="16">
    <source>
        <dbReference type="ARBA" id="ARBA00048647"/>
    </source>
</evidence>